<feature type="domain" description="PB1" evidence="1">
    <location>
        <begin position="6"/>
        <end position="84"/>
    </location>
</feature>
<dbReference type="AlphaFoldDB" id="A0A3Q0IU11"/>
<reference evidence="3" key="1">
    <citation type="submission" date="2025-08" db="UniProtKB">
        <authorList>
            <consortium name="RefSeq"/>
        </authorList>
    </citation>
    <scope>IDENTIFICATION</scope>
</reference>
<evidence type="ECO:0000313" key="3">
    <source>
        <dbReference type="RefSeq" id="XP_026678148.1"/>
    </source>
</evidence>
<dbReference type="SMART" id="SM00666">
    <property type="entry name" value="PB1"/>
    <property type="match status" value="1"/>
</dbReference>
<dbReference type="Pfam" id="PF00564">
    <property type="entry name" value="PB1"/>
    <property type="match status" value="1"/>
</dbReference>
<sequence>MTTTEKVHIKSKFDAEFRRFSVPKPDISTYNEFKILVEKLHHLDEIPFHLTYIATDGDLLPINNDSNLGKALLNSFLRVIVQRKASKYLFQVSQIIDVDVVPETCRRVRLLKSPNSERPLGFYIRDGTSLRVTSTGLDKVNSYGLNS</sequence>
<dbReference type="GeneID" id="103507724"/>
<dbReference type="KEGG" id="dci:103507724"/>
<dbReference type="PANTHER" id="PTHR14102">
    <property type="entry name" value="PAR-6-RELATED"/>
    <property type="match status" value="1"/>
</dbReference>
<evidence type="ECO:0000259" key="1">
    <source>
        <dbReference type="PROSITE" id="PS51745"/>
    </source>
</evidence>
<protein>
    <submittedName>
        <fullName evidence="3">Partitioning defective protein 6</fullName>
    </submittedName>
</protein>
<dbReference type="Proteomes" id="UP000079169">
    <property type="component" value="Unplaced"/>
</dbReference>
<dbReference type="STRING" id="121845.A0A3Q0IU11"/>
<dbReference type="InterPro" id="IPR036034">
    <property type="entry name" value="PDZ_sf"/>
</dbReference>
<dbReference type="GO" id="GO:0007098">
    <property type="term" value="P:centrosome cycle"/>
    <property type="evidence" value="ECO:0007669"/>
    <property type="project" value="TreeGrafter"/>
</dbReference>
<dbReference type="Gene3D" id="3.10.20.90">
    <property type="entry name" value="Phosphatidylinositol 3-kinase Catalytic Subunit, Chain A, domain 1"/>
    <property type="match status" value="1"/>
</dbReference>
<dbReference type="CTD" id="32752"/>
<dbReference type="SUPFAM" id="SSF54277">
    <property type="entry name" value="CAD &amp; PB1 domains"/>
    <property type="match status" value="1"/>
</dbReference>
<keyword evidence="2" id="KW-1185">Reference proteome</keyword>
<dbReference type="InterPro" id="IPR053793">
    <property type="entry name" value="PB1-like"/>
</dbReference>
<dbReference type="PROSITE" id="PS51745">
    <property type="entry name" value="PB1"/>
    <property type="match status" value="1"/>
</dbReference>
<proteinExistence type="predicted"/>
<organism evidence="2 3">
    <name type="scientific">Diaphorina citri</name>
    <name type="common">Asian citrus psyllid</name>
    <dbReference type="NCBI Taxonomy" id="121845"/>
    <lineage>
        <taxon>Eukaryota</taxon>
        <taxon>Metazoa</taxon>
        <taxon>Ecdysozoa</taxon>
        <taxon>Arthropoda</taxon>
        <taxon>Hexapoda</taxon>
        <taxon>Insecta</taxon>
        <taxon>Pterygota</taxon>
        <taxon>Neoptera</taxon>
        <taxon>Paraneoptera</taxon>
        <taxon>Hemiptera</taxon>
        <taxon>Sternorrhyncha</taxon>
        <taxon>Psylloidea</taxon>
        <taxon>Psyllidae</taxon>
        <taxon>Diaphorininae</taxon>
        <taxon>Diaphorina</taxon>
    </lineage>
</organism>
<dbReference type="RefSeq" id="XP_026678148.1">
    <property type="nucleotide sequence ID" value="XM_026822347.1"/>
</dbReference>
<dbReference type="PaxDb" id="121845-A0A3Q0IU11"/>
<evidence type="ECO:0000313" key="2">
    <source>
        <dbReference type="Proteomes" id="UP000079169"/>
    </source>
</evidence>
<dbReference type="InterPro" id="IPR000270">
    <property type="entry name" value="PB1_dom"/>
</dbReference>
<dbReference type="Gene3D" id="2.30.42.10">
    <property type="match status" value="1"/>
</dbReference>
<accession>A0A3Q0IU11</accession>
<name>A0A3Q0IU11_DIACI</name>
<dbReference type="InterPro" id="IPR051741">
    <property type="entry name" value="PAR6_homolog"/>
</dbReference>
<gene>
    <name evidence="3" type="primary">LOC103507724</name>
</gene>
<dbReference type="PANTHER" id="PTHR14102:SF11">
    <property type="entry name" value="LD29223P"/>
    <property type="match status" value="1"/>
</dbReference>